<dbReference type="SUPFAM" id="SSF48317">
    <property type="entry name" value="Acid phosphatase/Vanadium-dependent haloperoxidase"/>
    <property type="match status" value="1"/>
</dbReference>
<evidence type="ECO:0000259" key="7">
    <source>
        <dbReference type="SMART" id="SM00014"/>
    </source>
</evidence>
<dbReference type="PANTHER" id="PTHR10165:SF103">
    <property type="entry name" value="PHOSPHOLIPID PHOSPHATASE HOMOLOG 1.2 HOMOLOG"/>
    <property type="match status" value="1"/>
</dbReference>
<name>A0A2G9UFV2_TELCI</name>
<comment type="similarity">
    <text evidence="2">Belongs to the PA-phosphatase related phosphoesterase family.</text>
</comment>
<dbReference type="InterPro" id="IPR043216">
    <property type="entry name" value="PAP-like"/>
</dbReference>
<dbReference type="SMART" id="SM00014">
    <property type="entry name" value="acidPPc"/>
    <property type="match status" value="1"/>
</dbReference>
<evidence type="ECO:0000256" key="6">
    <source>
        <dbReference type="SAM" id="Phobius"/>
    </source>
</evidence>
<evidence type="ECO:0000256" key="3">
    <source>
        <dbReference type="ARBA" id="ARBA00022692"/>
    </source>
</evidence>
<dbReference type="Proteomes" id="UP000230423">
    <property type="component" value="Unassembled WGS sequence"/>
</dbReference>
<feature type="domain" description="Phosphatidic acid phosphatase type 2/haloperoxidase" evidence="7">
    <location>
        <begin position="44"/>
        <end position="185"/>
    </location>
</feature>
<keyword evidence="9" id="KW-1185">Reference proteome</keyword>
<dbReference type="OrthoDB" id="8907274at2759"/>
<dbReference type="Pfam" id="PF01569">
    <property type="entry name" value="PAP2"/>
    <property type="match status" value="1"/>
</dbReference>
<evidence type="ECO:0000256" key="4">
    <source>
        <dbReference type="ARBA" id="ARBA00022989"/>
    </source>
</evidence>
<dbReference type="EMBL" id="KZ347025">
    <property type="protein sequence ID" value="PIO68602.1"/>
    <property type="molecule type" value="Genomic_DNA"/>
</dbReference>
<evidence type="ECO:0000256" key="5">
    <source>
        <dbReference type="ARBA" id="ARBA00023136"/>
    </source>
</evidence>
<dbReference type="GO" id="GO:0046839">
    <property type="term" value="P:phospholipid dephosphorylation"/>
    <property type="evidence" value="ECO:0007669"/>
    <property type="project" value="TreeGrafter"/>
</dbReference>
<feature type="transmembrane region" description="Helical" evidence="6">
    <location>
        <begin position="108"/>
        <end position="128"/>
    </location>
</feature>
<dbReference type="GO" id="GO:0006644">
    <property type="term" value="P:phospholipid metabolic process"/>
    <property type="evidence" value="ECO:0007669"/>
    <property type="project" value="InterPro"/>
</dbReference>
<organism evidence="8 9">
    <name type="scientific">Teladorsagia circumcincta</name>
    <name type="common">Brown stomach worm</name>
    <name type="synonym">Ostertagia circumcincta</name>
    <dbReference type="NCBI Taxonomy" id="45464"/>
    <lineage>
        <taxon>Eukaryota</taxon>
        <taxon>Metazoa</taxon>
        <taxon>Ecdysozoa</taxon>
        <taxon>Nematoda</taxon>
        <taxon>Chromadorea</taxon>
        <taxon>Rhabditida</taxon>
        <taxon>Rhabditina</taxon>
        <taxon>Rhabditomorpha</taxon>
        <taxon>Strongyloidea</taxon>
        <taxon>Trichostrongylidae</taxon>
        <taxon>Teladorsagia</taxon>
    </lineage>
</organism>
<comment type="subcellular location">
    <subcellularLocation>
        <location evidence="1">Membrane</location>
        <topology evidence="1">Multi-pass membrane protein</topology>
    </subcellularLocation>
</comment>
<dbReference type="InterPro" id="IPR000326">
    <property type="entry name" value="PAP2/HPO"/>
</dbReference>
<evidence type="ECO:0000313" key="9">
    <source>
        <dbReference type="Proteomes" id="UP000230423"/>
    </source>
</evidence>
<dbReference type="AlphaFoldDB" id="A0A2G9UFV2"/>
<dbReference type="Gene3D" id="1.20.144.10">
    <property type="entry name" value="Phosphatidic acid phosphatase type 2/haloperoxidase"/>
    <property type="match status" value="1"/>
</dbReference>
<dbReference type="GO" id="GO:0005886">
    <property type="term" value="C:plasma membrane"/>
    <property type="evidence" value="ECO:0007669"/>
    <property type="project" value="TreeGrafter"/>
</dbReference>
<proteinExistence type="inferred from homology"/>
<accession>A0A2G9UFV2</accession>
<reference evidence="8 9" key="1">
    <citation type="submission" date="2015-09" db="EMBL/GenBank/DDBJ databases">
        <title>Draft genome of the parasitic nematode Teladorsagia circumcincta isolate WARC Sus (inbred).</title>
        <authorList>
            <person name="Mitreva M."/>
        </authorList>
    </citation>
    <scope>NUCLEOTIDE SEQUENCE [LARGE SCALE GENOMIC DNA]</scope>
    <source>
        <strain evidence="8 9">S</strain>
    </source>
</reference>
<evidence type="ECO:0000256" key="2">
    <source>
        <dbReference type="ARBA" id="ARBA00008816"/>
    </source>
</evidence>
<feature type="transmembrane region" description="Helical" evidence="6">
    <location>
        <begin position="140"/>
        <end position="158"/>
    </location>
</feature>
<dbReference type="InterPro" id="IPR036938">
    <property type="entry name" value="PAP2/HPO_sf"/>
</dbReference>
<evidence type="ECO:0000256" key="1">
    <source>
        <dbReference type="ARBA" id="ARBA00004141"/>
    </source>
</evidence>
<dbReference type="PANTHER" id="PTHR10165">
    <property type="entry name" value="LIPID PHOSPHATE PHOSPHATASE"/>
    <property type="match status" value="1"/>
</dbReference>
<protein>
    <submittedName>
        <fullName evidence="8">PAP2 family protein</fullName>
    </submittedName>
</protein>
<keyword evidence="3 6" id="KW-0812">Transmembrane</keyword>
<keyword evidence="4 6" id="KW-1133">Transmembrane helix</keyword>
<feature type="transmembrane region" description="Helical" evidence="6">
    <location>
        <begin position="170"/>
        <end position="192"/>
    </location>
</feature>
<keyword evidence="5 6" id="KW-0472">Membrane</keyword>
<gene>
    <name evidence="8" type="ORF">TELCIR_09606</name>
</gene>
<dbReference type="GO" id="GO:0008195">
    <property type="term" value="F:phosphatidate phosphatase activity"/>
    <property type="evidence" value="ECO:0007669"/>
    <property type="project" value="TreeGrafter"/>
</dbReference>
<dbReference type="GO" id="GO:0007165">
    <property type="term" value="P:signal transduction"/>
    <property type="evidence" value="ECO:0007669"/>
    <property type="project" value="TreeGrafter"/>
</dbReference>
<dbReference type="CDD" id="cd03384">
    <property type="entry name" value="PAP2_wunen"/>
    <property type="match status" value="1"/>
</dbReference>
<evidence type="ECO:0000313" key="8">
    <source>
        <dbReference type="EMBL" id="PIO68602.1"/>
    </source>
</evidence>
<sequence>MTSTVQVVATELYRARITPQGSLPRFKLGSTTVHATVVQIVTYIGYSQIGFVCVFVLTNLTKNCLGRLRPHFIDVCKPVNITCRGNEYYENYVCSGNPVLVSEARKSFFSGHSAFSMYASTFAAVYLLARIPRHTFGRAALPVIQTTVIAIGLLISFSRINDNKHHWSDVIVGILVGMFIAVYTVSYIFSILKIFQFLR</sequence>